<name>G7W599_DESOD</name>
<reference evidence="3 4" key="2">
    <citation type="journal article" date="2012" name="J. Bacteriol.">
        <title>Complete genome sequences of Desulfosporosinus orientis DSM765T, Desulfosporosinus youngiae DSM17734T, Desulfosporosinus meridiei DSM13257T, and Desulfosporosinus acidiphilus DSM22704T.</title>
        <authorList>
            <person name="Pester M."/>
            <person name="Brambilla E."/>
            <person name="Alazard D."/>
            <person name="Rattei T."/>
            <person name="Weinmaier T."/>
            <person name="Han J."/>
            <person name="Lucas S."/>
            <person name="Lapidus A."/>
            <person name="Cheng J.F."/>
            <person name="Goodwin L."/>
            <person name="Pitluck S."/>
            <person name="Peters L."/>
            <person name="Ovchinnikova G."/>
            <person name="Teshima H."/>
            <person name="Detter J.C."/>
            <person name="Han C.S."/>
            <person name="Tapia R."/>
            <person name="Land M.L."/>
            <person name="Hauser L."/>
            <person name="Kyrpides N.C."/>
            <person name="Ivanova N.N."/>
            <person name="Pagani I."/>
            <person name="Huntmann M."/>
            <person name="Wei C.L."/>
            <person name="Davenport K.W."/>
            <person name="Daligault H."/>
            <person name="Chain P.S."/>
            <person name="Chen A."/>
            <person name="Mavromatis K."/>
            <person name="Markowitz V."/>
            <person name="Szeto E."/>
            <person name="Mikhailova N."/>
            <person name="Pati A."/>
            <person name="Wagner M."/>
            <person name="Woyke T."/>
            <person name="Ollivier B."/>
            <person name="Klenk H.P."/>
            <person name="Spring S."/>
            <person name="Loy A."/>
        </authorList>
    </citation>
    <scope>NUCLEOTIDE SEQUENCE [LARGE SCALE GENOMIC DNA]</scope>
    <source>
        <strain evidence="4">ATCC 19365 / DSM 765 / NCIMB 8382 / VKM B-1628</strain>
    </source>
</reference>
<dbReference type="STRING" id="768706.Desor_0633"/>
<gene>
    <name evidence="3" type="ordered locus">Desor_0633</name>
</gene>
<evidence type="ECO:0000313" key="4">
    <source>
        <dbReference type="Proteomes" id="UP000006346"/>
    </source>
</evidence>
<proteinExistence type="inferred from homology"/>
<dbReference type="KEGG" id="dor:Desor_0633"/>
<dbReference type="eggNOG" id="COG0589">
    <property type="taxonomic scope" value="Bacteria"/>
</dbReference>
<dbReference type="Proteomes" id="UP000006346">
    <property type="component" value="Chromosome"/>
</dbReference>
<dbReference type="InterPro" id="IPR014729">
    <property type="entry name" value="Rossmann-like_a/b/a_fold"/>
</dbReference>
<evidence type="ECO:0000259" key="2">
    <source>
        <dbReference type="Pfam" id="PF00582"/>
    </source>
</evidence>
<sequence length="201" mass="22770">MIDGNPLKVLLYFDGSEHSLSAAVYTANLFNRIPNMNLTIVHVQENVEGAKLENDNLMEIWSSDPITDWQINLLNRIDLKKRGEYSKIIARTNEILFETGLDVKQQVIFANPNIPDIVEAIINYGEKKEFELIIMGTRGPSSLKGLMYGSLAHSVLNKSDIPVLLIKKLPQEFVDRFCSAPSGRSTRAKGRRDHLYRVRSI</sequence>
<dbReference type="RefSeq" id="WP_014183152.1">
    <property type="nucleotide sequence ID" value="NC_016584.1"/>
</dbReference>
<dbReference type="PRINTS" id="PR01438">
    <property type="entry name" value="UNVRSLSTRESS"/>
</dbReference>
<organism evidence="3 4">
    <name type="scientific">Desulfosporosinus orientis (strain ATCC 19365 / DSM 765 / NCIMB 8382 / VKM B-1628 / Singapore I)</name>
    <name type="common">Desulfotomaculum orientis</name>
    <dbReference type="NCBI Taxonomy" id="768706"/>
    <lineage>
        <taxon>Bacteria</taxon>
        <taxon>Bacillati</taxon>
        <taxon>Bacillota</taxon>
        <taxon>Clostridia</taxon>
        <taxon>Eubacteriales</taxon>
        <taxon>Desulfitobacteriaceae</taxon>
        <taxon>Desulfosporosinus</taxon>
    </lineage>
</organism>
<dbReference type="HOGENOM" id="CLU_049301_16_2_9"/>
<dbReference type="Pfam" id="PF00582">
    <property type="entry name" value="Usp"/>
    <property type="match status" value="1"/>
</dbReference>
<evidence type="ECO:0000313" key="3">
    <source>
        <dbReference type="EMBL" id="AET66327.1"/>
    </source>
</evidence>
<feature type="domain" description="UspA" evidence="2">
    <location>
        <begin position="116"/>
        <end position="167"/>
    </location>
</feature>
<evidence type="ECO:0000256" key="1">
    <source>
        <dbReference type="ARBA" id="ARBA00008791"/>
    </source>
</evidence>
<dbReference type="SUPFAM" id="SSF52402">
    <property type="entry name" value="Adenine nucleotide alpha hydrolases-like"/>
    <property type="match status" value="1"/>
</dbReference>
<dbReference type="EMBL" id="CP003108">
    <property type="protein sequence ID" value="AET66327.1"/>
    <property type="molecule type" value="Genomic_DNA"/>
</dbReference>
<dbReference type="PANTHER" id="PTHR31964">
    <property type="entry name" value="ADENINE NUCLEOTIDE ALPHA HYDROLASES-LIKE SUPERFAMILY PROTEIN"/>
    <property type="match status" value="1"/>
</dbReference>
<dbReference type="InterPro" id="IPR006015">
    <property type="entry name" value="Universal_stress_UspA"/>
</dbReference>
<accession>G7W599</accession>
<dbReference type="AlphaFoldDB" id="G7W599"/>
<dbReference type="Gene3D" id="3.40.50.620">
    <property type="entry name" value="HUPs"/>
    <property type="match status" value="1"/>
</dbReference>
<dbReference type="CDD" id="cd00293">
    <property type="entry name" value="USP-like"/>
    <property type="match status" value="1"/>
</dbReference>
<dbReference type="InterPro" id="IPR006016">
    <property type="entry name" value="UspA"/>
</dbReference>
<dbReference type="PANTHER" id="PTHR31964:SF113">
    <property type="entry name" value="USPA DOMAIN-CONTAINING PROTEIN"/>
    <property type="match status" value="1"/>
</dbReference>
<comment type="similarity">
    <text evidence="1">Belongs to the universal stress protein A family.</text>
</comment>
<protein>
    <submittedName>
        <fullName evidence="3">Universal stress protein UspA-like protein</fullName>
    </submittedName>
</protein>
<dbReference type="PATRIC" id="fig|768706.3.peg.602"/>
<keyword evidence="4" id="KW-1185">Reference proteome</keyword>
<dbReference type="OrthoDB" id="9777884at2"/>
<reference evidence="4" key="1">
    <citation type="submission" date="2011-11" db="EMBL/GenBank/DDBJ databases">
        <title>Complete sequence of Desulfosporosinus orientis DSM 765.</title>
        <authorList>
            <person name="Lucas S."/>
            <person name="Han J."/>
            <person name="Lapidus A."/>
            <person name="Cheng J.-F."/>
            <person name="Goodwin L."/>
            <person name="Pitluck S."/>
            <person name="Peters L."/>
            <person name="Ovchinnikova G."/>
            <person name="Teshima H."/>
            <person name="Detter J.C."/>
            <person name="Han C."/>
            <person name="Tapia R."/>
            <person name="Land M."/>
            <person name="Hauser L."/>
            <person name="Kyrpides N."/>
            <person name="Ivanova N."/>
            <person name="Pagani I."/>
            <person name="Pester M."/>
            <person name="Spring S."/>
            <person name="Ollivier B."/>
            <person name="Rattei T."/>
            <person name="Klenk H.-P."/>
            <person name="Wagner M."/>
            <person name="Loy A."/>
            <person name="Woyke T."/>
        </authorList>
    </citation>
    <scope>NUCLEOTIDE SEQUENCE [LARGE SCALE GENOMIC DNA]</scope>
    <source>
        <strain evidence="4">ATCC 19365 / DSM 765 / NCIMB 8382 / VKM B-1628</strain>
    </source>
</reference>